<dbReference type="AlphaFoldDB" id="A0A0F9R7T3"/>
<evidence type="ECO:0000313" key="1">
    <source>
        <dbReference type="EMBL" id="KKN45382.1"/>
    </source>
</evidence>
<accession>A0A0F9R7T3</accession>
<gene>
    <name evidence="1" type="ORF">LCGC14_0683680</name>
</gene>
<name>A0A0F9R7T3_9ZZZZ</name>
<organism evidence="1">
    <name type="scientific">marine sediment metagenome</name>
    <dbReference type="NCBI Taxonomy" id="412755"/>
    <lineage>
        <taxon>unclassified sequences</taxon>
        <taxon>metagenomes</taxon>
        <taxon>ecological metagenomes</taxon>
    </lineage>
</organism>
<proteinExistence type="predicted"/>
<dbReference type="EMBL" id="LAZR01001393">
    <property type="protein sequence ID" value="KKN45382.1"/>
    <property type="molecule type" value="Genomic_DNA"/>
</dbReference>
<reference evidence="1" key="1">
    <citation type="journal article" date="2015" name="Nature">
        <title>Complex archaea that bridge the gap between prokaryotes and eukaryotes.</title>
        <authorList>
            <person name="Spang A."/>
            <person name="Saw J.H."/>
            <person name="Jorgensen S.L."/>
            <person name="Zaremba-Niedzwiedzka K."/>
            <person name="Martijn J."/>
            <person name="Lind A.E."/>
            <person name="van Eijk R."/>
            <person name="Schleper C."/>
            <person name="Guy L."/>
            <person name="Ettema T.J."/>
        </authorList>
    </citation>
    <scope>NUCLEOTIDE SEQUENCE</scope>
</reference>
<sequence length="43" mass="4616">MKSGLTTEKQRDNEVRKGIKRMKKALGGVKGKAGAASIKAPKF</sequence>
<protein>
    <submittedName>
        <fullName evidence="1">Uncharacterized protein</fullName>
    </submittedName>
</protein>
<comment type="caution">
    <text evidence="1">The sequence shown here is derived from an EMBL/GenBank/DDBJ whole genome shotgun (WGS) entry which is preliminary data.</text>
</comment>